<gene>
    <name evidence="1" type="ORF">NST17_19915</name>
</gene>
<dbReference type="InterPro" id="IPR036388">
    <property type="entry name" value="WH-like_DNA-bd_sf"/>
</dbReference>
<dbReference type="EMBL" id="JBBYAK010000002">
    <property type="protein sequence ID" value="MEL3959422.1"/>
    <property type="molecule type" value="Genomic_DNA"/>
</dbReference>
<comment type="caution">
    <text evidence="1">The sequence shown here is derived from an EMBL/GenBank/DDBJ whole genome shotgun (WGS) entry which is preliminary data.</text>
</comment>
<name>A0ABU9K2R8_9BACI</name>
<dbReference type="SUPFAM" id="SSF64496">
    <property type="entry name" value="DNA-binding domain of intron-encoded endonucleases"/>
    <property type="match status" value="1"/>
</dbReference>
<evidence type="ECO:0000313" key="1">
    <source>
        <dbReference type="EMBL" id="MEL3959422.1"/>
    </source>
</evidence>
<reference evidence="1 2" key="1">
    <citation type="submission" date="2024-03" db="EMBL/GenBank/DDBJ databases">
        <title>Bacilli Hybrid Assemblies.</title>
        <authorList>
            <person name="Kovac J."/>
        </authorList>
    </citation>
    <scope>NUCLEOTIDE SEQUENCE [LARGE SCALE GENOMIC DNA]</scope>
    <source>
        <strain evidence="1 2">FSL M8-0022</strain>
    </source>
</reference>
<protein>
    <recommendedName>
        <fullName evidence="3">Nuclease-associated modular DNA-binding 1 domain-containing protein</fullName>
    </recommendedName>
</protein>
<sequence length="134" mass="15759">MDKNFIKEWNNVKEISDTLNTHRSNIYRVCKGEQKSACGYIWMHKDDYINKKDNLKIFKPNRGLPKQLVQLTLKGEFINEWESMSQASRNTGVRLSGISDVCNGKRNKAGGYKWMYREDYDKYIANQSKKLINK</sequence>
<proteinExistence type="predicted"/>
<evidence type="ECO:0000313" key="2">
    <source>
        <dbReference type="Proteomes" id="UP001459714"/>
    </source>
</evidence>
<keyword evidence="2" id="KW-1185">Reference proteome</keyword>
<dbReference type="Gene3D" id="1.10.10.10">
    <property type="entry name" value="Winged helix-like DNA-binding domain superfamily/Winged helix DNA-binding domain"/>
    <property type="match status" value="2"/>
</dbReference>
<accession>A0ABU9K2R8</accession>
<organism evidence="1 2">
    <name type="scientific">Caldifermentibacillus hisashii</name>
    <dbReference type="NCBI Taxonomy" id="996558"/>
    <lineage>
        <taxon>Bacteria</taxon>
        <taxon>Bacillati</taxon>
        <taxon>Bacillota</taxon>
        <taxon>Bacilli</taxon>
        <taxon>Bacillales</taxon>
        <taxon>Bacillaceae</taxon>
        <taxon>Caldifermentibacillus</taxon>
    </lineage>
</organism>
<dbReference type="RefSeq" id="WP_342021060.1">
    <property type="nucleotide sequence ID" value="NZ_JBBYAK010000002.1"/>
</dbReference>
<dbReference type="InterPro" id="IPR003647">
    <property type="entry name" value="Intron_nuc_1_rpt"/>
</dbReference>
<dbReference type="Proteomes" id="UP001459714">
    <property type="component" value="Unassembled WGS sequence"/>
</dbReference>
<dbReference type="SMART" id="SM00497">
    <property type="entry name" value="IENR1"/>
    <property type="match status" value="2"/>
</dbReference>
<evidence type="ECO:0008006" key="3">
    <source>
        <dbReference type="Google" id="ProtNLM"/>
    </source>
</evidence>